<dbReference type="Proteomes" id="UP000472264">
    <property type="component" value="Chromosome 7"/>
</dbReference>
<proteinExistence type="predicted"/>
<reference evidence="1" key="1">
    <citation type="submission" date="2021-04" db="EMBL/GenBank/DDBJ databases">
        <authorList>
            <consortium name="Wellcome Sanger Institute Data Sharing"/>
        </authorList>
    </citation>
    <scope>NUCLEOTIDE SEQUENCE [LARGE SCALE GENOMIC DNA]</scope>
</reference>
<dbReference type="PANTHER" id="PTHR14352:SF2">
    <property type="entry name" value="HAUS AUGMIN-LIKE COMPLEX SUBUNIT 7"/>
    <property type="match status" value="1"/>
</dbReference>
<reference evidence="1" key="3">
    <citation type="submission" date="2025-09" db="UniProtKB">
        <authorList>
            <consortium name="Ensembl"/>
        </authorList>
    </citation>
    <scope>IDENTIFICATION</scope>
</reference>
<accession>A0A665USU9</accession>
<dbReference type="InterPro" id="IPR029711">
    <property type="entry name" value="Haus7-like"/>
</dbReference>
<dbReference type="GO" id="GO:0051225">
    <property type="term" value="P:spindle assembly"/>
    <property type="evidence" value="ECO:0007669"/>
    <property type="project" value="TreeGrafter"/>
</dbReference>
<evidence type="ECO:0000313" key="2">
    <source>
        <dbReference type="Proteomes" id="UP000472264"/>
    </source>
</evidence>
<dbReference type="RefSeq" id="XP_029362239.1">
    <property type="nucleotide sequence ID" value="XM_029506379.1"/>
</dbReference>
<dbReference type="OMA" id="IAFIHVF"/>
<gene>
    <name evidence="1" type="primary">haus7</name>
</gene>
<dbReference type="GO" id="GO:0031023">
    <property type="term" value="P:microtubule organizing center organization"/>
    <property type="evidence" value="ECO:0007669"/>
    <property type="project" value="TreeGrafter"/>
</dbReference>
<dbReference type="PANTHER" id="PTHR14352">
    <property type="entry name" value="HAUS AUGMIN-LIKE COMPLEX SUBUNIT 7"/>
    <property type="match status" value="1"/>
</dbReference>
<dbReference type="Ensembl" id="ENSENLT00000023546.1">
    <property type="protein sequence ID" value="ENSENLP00000022783.1"/>
    <property type="gene ID" value="ENSENLG00000010350.1"/>
</dbReference>
<evidence type="ECO:0008006" key="3">
    <source>
        <dbReference type="Google" id="ProtNLM"/>
    </source>
</evidence>
<reference evidence="1" key="2">
    <citation type="submission" date="2025-08" db="UniProtKB">
        <authorList>
            <consortium name="Ensembl"/>
        </authorList>
    </citation>
    <scope>IDENTIFICATION</scope>
</reference>
<protein>
    <recommendedName>
        <fullName evidence="3">HAUS augmin-like complex, subunit 7</fullName>
    </recommendedName>
</protein>
<keyword evidence="2" id="KW-1185">Reference proteome</keyword>
<sequence length="339" mass="38036">MAGSDTTENRLARFVYAALQAVSCPLVDGLYLQEADNMLHLLCTPSQHRTDIVAWICSRINPNFATSKGMSTRSKDPDVLIKEMAVLGQELMLCRAGDLDLIRGDTNPLRQLQFLEQLLTLIPKCSKSAGYRRDEELLLNELYAVENLPHLMQMLQPTCDPWPAHMKALCKGTKSSAKSSKNDADVGTLLEFTQSALEQAQSECEYLIDEPQSPIIFSPNSLRVAACDLQQLMATFSHVYETDLNAYCSRDSPSFSTETAVFQRVHRLLLACNTELEMLKEVSETSLFMSEGVNSLQTHPHHQGRGENHMFLNKSGRTHQVERFCHYDIPDDSNFKSSG</sequence>
<dbReference type="OrthoDB" id="6435999at2759"/>
<name>A0A665USU9_ECHNA</name>
<dbReference type="AlphaFoldDB" id="A0A665USU9"/>
<evidence type="ECO:0000313" key="1">
    <source>
        <dbReference type="Ensembl" id="ENSENLP00000022783.1"/>
    </source>
</evidence>
<dbReference type="GO" id="GO:0051011">
    <property type="term" value="F:microtubule minus-end binding"/>
    <property type="evidence" value="ECO:0007669"/>
    <property type="project" value="TreeGrafter"/>
</dbReference>
<organism evidence="1 2">
    <name type="scientific">Echeneis naucrates</name>
    <name type="common">Live sharksucker</name>
    <dbReference type="NCBI Taxonomy" id="173247"/>
    <lineage>
        <taxon>Eukaryota</taxon>
        <taxon>Metazoa</taxon>
        <taxon>Chordata</taxon>
        <taxon>Craniata</taxon>
        <taxon>Vertebrata</taxon>
        <taxon>Euteleostomi</taxon>
        <taxon>Actinopterygii</taxon>
        <taxon>Neopterygii</taxon>
        <taxon>Teleostei</taxon>
        <taxon>Neoteleostei</taxon>
        <taxon>Acanthomorphata</taxon>
        <taxon>Carangaria</taxon>
        <taxon>Carangiformes</taxon>
        <taxon>Echeneidae</taxon>
        <taxon>Echeneis</taxon>
    </lineage>
</organism>
<dbReference type="InParanoid" id="A0A665USU9"/>
<dbReference type="GeneID" id="115046178"/>
<dbReference type="GO" id="GO:0070652">
    <property type="term" value="C:HAUS complex"/>
    <property type="evidence" value="ECO:0007669"/>
    <property type="project" value="TreeGrafter"/>
</dbReference>
<dbReference type="CTD" id="55559"/>